<keyword evidence="4" id="KW-1133">Transmembrane helix</keyword>
<evidence type="ECO:0000256" key="2">
    <source>
        <dbReference type="ARBA" id="ARBA00012405"/>
    </source>
</evidence>
<dbReference type="PANTHER" id="PTHR10801:SF0">
    <property type="entry name" value="DELTA(24)-STEROL REDUCTASE"/>
    <property type="match status" value="1"/>
</dbReference>
<dbReference type="OrthoDB" id="415825at2759"/>
<evidence type="ECO:0000256" key="3">
    <source>
        <dbReference type="ARBA" id="ARBA00022692"/>
    </source>
</evidence>
<dbReference type="GO" id="GO:0050614">
    <property type="term" value="F:Delta24-sterol reductase activity"/>
    <property type="evidence" value="ECO:0007669"/>
    <property type="project" value="UniProtKB-EC"/>
</dbReference>
<evidence type="ECO:0000256" key="7">
    <source>
        <dbReference type="SAM" id="MobiDB-lite"/>
    </source>
</evidence>
<dbReference type="InterPro" id="IPR040165">
    <property type="entry name" value="Diminuto-like"/>
</dbReference>
<dbReference type="FunFam" id="3.30.465.10:FF:000031">
    <property type="entry name" value="FAD binding domain protein"/>
    <property type="match status" value="1"/>
</dbReference>
<dbReference type="InterPro" id="IPR016166">
    <property type="entry name" value="FAD-bd_PCMH"/>
</dbReference>
<keyword evidence="10" id="KW-1185">Reference proteome</keyword>
<dbReference type="Pfam" id="PF01565">
    <property type="entry name" value="FAD_binding_4"/>
    <property type="match status" value="1"/>
</dbReference>
<sequence length="531" mass="59560">IAANVRQFYDRKESYRIYHGSTNSTRQSRLNRSRVIDTSKLKHILNVDTVAKAVLVEPNVPMDSLVEATLQYGLVPPVVMEFPGITVGGGFSGTAGESSSFRYGFFERTVNWIQIVLADGKIVKASKTNMPDLFHGAASSFGTLGVITLLELQLVEAAAYVELTYHPVQSVSEAVKKVEDLTADSTVDYLDGILYSKDHGVICAGRKTNTLKGGVHVQQFTRAADPWFYIHVQRSVAKGRGPITEAVPLVDYLFRYDRGGFWVGKYAFRYFVTPFNRITRWILDYFIHTLRPIRIDSGSTPGVMDPTHGNQAKVQTTSVQPVTPGVDPESIRIGRTVDHTDVAVPYSAAEEFVEYLEADFTHYPLWVCPLKQAGQADISTEGVVAERPAPHAPEMLMNFGVWGPGPKGRQQFVDMNRRLERKVDSLGGKKWLYAQAYYTEEEFWTIHNRRDYDALRTKYHATHLPSIYDKVKVDVAAEQQAINALWTTWLLALCWSLWPLSGIYGVLMATIGGDYLLPRKPALLVKSNRDE</sequence>
<dbReference type="AlphaFoldDB" id="A0A4U0UWH9"/>
<keyword evidence="5" id="KW-0560">Oxidoreductase</keyword>
<proteinExistence type="predicted"/>
<keyword evidence="6" id="KW-0472">Membrane</keyword>
<accession>A0A4U0UWH9</accession>
<feature type="non-terminal residue" evidence="9">
    <location>
        <position position="1"/>
    </location>
</feature>
<feature type="region of interest" description="Disordered" evidence="7">
    <location>
        <begin position="310"/>
        <end position="329"/>
    </location>
</feature>
<evidence type="ECO:0000256" key="6">
    <source>
        <dbReference type="ARBA" id="ARBA00023136"/>
    </source>
</evidence>
<dbReference type="PANTHER" id="PTHR10801">
    <property type="entry name" value="24-DEHYDROCHOLESTEROL REDUCTASE"/>
    <property type="match status" value="1"/>
</dbReference>
<dbReference type="GO" id="GO:0000246">
    <property type="term" value="F:Delta24(24-1) sterol reductase activity"/>
    <property type="evidence" value="ECO:0007669"/>
    <property type="project" value="TreeGrafter"/>
</dbReference>
<dbReference type="PROSITE" id="PS51387">
    <property type="entry name" value="FAD_PCMH"/>
    <property type="match status" value="1"/>
</dbReference>
<dbReference type="InterPro" id="IPR006094">
    <property type="entry name" value="Oxid_FAD_bind_N"/>
</dbReference>
<dbReference type="SUPFAM" id="SSF56176">
    <property type="entry name" value="FAD-binding/transporter-associated domain-like"/>
    <property type="match status" value="1"/>
</dbReference>
<name>A0A4U0UWH9_9PEZI</name>
<dbReference type="Proteomes" id="UP000308768">
    <property type="component" value="Unassembled WGS sequence"/>
</dbReference>
<evidence type="ECO:0000259" key="8">
    <source>
        <dbReference type="PROSITE" id="PS51387"/>
    </source>
</evidence>
<feature type="domain" description="FAD-binding PCMH-type" evidence="8">
    <location>
        <begin position="1"/>
        <end position="157"/>
    </location>
</feature>
<evidence type="ECO:0000256" key="4">
    <source>
        <dbReference type="ARBA" id="ARBA00022989"/>
    </source>
</evidence>
<reference evidence="9 10" key="1">
    <citation type="submission" date="2017-03" db="EMBL/GenBank/DDBJ databases">
        <title>Genomes of endolithic fungi from Antarctica.</title>
        <authorList>
            <person name="Coleine C."/>
            <person name="Masonjones S."/>
            <person name="Stajich J.E."/>
        </authorList>
    </citation>
    <scope>NUCLEOTIDE SEQUENCE [LARGE SCALE GENOMIC DNA]</scope>
    <source>
        <strain evidence="9 10">CCFEE 5187</strain>
    </source>
</reference>
<evidence type="ECO:0000313" key="9">
    <source>
        <dbReference type="EMBL" id="TKA40490.1"/>
    </source>
</evidence>
<dbReference type="EC" id="1.3.1.72" evidence="2"/>
<dbReference type="GO" id="GO:0071949">
    <property type="term" value="F:FAD binding"/>
    <property type="evidence" value="ECO:0007669"/>
    <property type="project" value="InterPro"/>
</dbReference>
<dbReference type="InterPro" id="IPR016169">
    <property type="entry name" value="FAD-bd_PCMH_sub2"/>
</dbReference>
<dbReference type="STRING" id="331657.A0A4U0UWH9"/>
<keyword evidence="3" id="KW-0812">Transmembrane</keyword>
<protein>
    <recommendedName>
        <fullName evidence="2">Delta(24)-sterol reductase</fullName>
        <ecNumber evidence="2">1.3.1.72</ecNumber>
    </recommendedName>
</protein>
<evidence type="ECO:0000256" key="5">
    <source>
        <dbReference type="ARBA" id="ARBA00023002"/>
    </source>
</evidence>
<evidence type="ECO:0000313" key="10">
    <source>
        <dbReference type="Proteomes" id="UP000308768"/>
    </source>
</evidence>
<feature type="compositionally biased region" description="Polar residues" evidence="7">
    <location>
        <begin position="310"/>
        <end position="321"/>
    </location>
</feature>
<comment type="caution">
    <text evidence="9">The sequence shown here is derived from an EMBL/GenBank/DDBJ whole genome shotgun (WGS) entry which is preliminary data.</text>
</comment>
<dbReference type="GO" id="GO:0008202">
    <property type="term" value="P:steroid metabolic process"/>
    <property type="evidence" value="ECO:0007669"/>
    <property type="project" value="TreeGrafter"/>
</dbReference>
<organism evidence="9 10">
    <name type="scientific">Cryomyces minteri</name>
    <dbReference type="NCBI Taxonomy" id="331657"/>
    <lineage>
        <taxon>Eukaryota</taxon>
        <taxon>Fungi</taxon>
        <taxon>Dikarya</taxon>
        <taxon>Ascomycota</taxon>
        <taxon>Pezizomycotina</taxon>
        <taxon>Dothideomycetes</taxon>
        <taxon>Dothideomycetes incertae sedis</taxon>
        <taxon>Cryomyces</taxon>
    </lineage>
</organism>
<evidence type="ECO:0000256" key="1">
    <source>
        <dbReference type="ARBA" id="ARBA00004167"/>
    </source>
</evidence>
<gene>
    <name evidence="9" type="ORF">B0A49_13683</name>
</gene>
<dbReference type="Gene3D" id="3.30.465.10">
    <property type="match status" value="1"/>
</dbReference>
<dbReference type="GO" id="GO:0005737">
    <property type="term" value="C:cytoplasm"/>
    <property type="evidence" value="ECO:0007669"/>
    <property type="project" value="TreeGrafter"/>
</dbReference>
<dbReference type="InterPro" id="IPR036318">
    <property type="entry name" value="FAD-bd_PCMH-like_sf"/>
</dbReference>
<comment type="subcellular location">
    <subcellularLocation>
        <location evidence="1">Membrane</location>
        <topology evidence="1">Single-pass membrane protein</topology>
    </subcellularLocation>
</comment>
<dbReference type="GO" id="GO:0016020">
    <property type="term" value="C:membrane"/>
    <property type="evidence" value="ECO:0007669"/>
    <property type="project" value="UniProtKB-SubCell"/>
</dbReference>
<dbReference type="EMBL" id="NAJN01003354">
    <property type="protein sequence ID" value="TKA40490.1"/>
    <property type="molecule type" value="Genomic_DNA"/>
</dbReference>